<comment type="caution">
    <text evidence="3">The sequence shown here is derived from an EMBL/GenBank/DDBJ whole genome shotgun (WGS) entry which is preliminary data.</text>
</comment>
<keyword evidence="3" id="KW-0378">Hydrolase</keyword>
<keyword evidence="2 3" id="KW-0647">Proteasome</keyword>
<organism evidence="3 4">
    <name type="scientific">Candidatus Nitronereus thalassa</name>
    <dbReference type="NCBI Taxonomy" id="3020898"/>
    <lineage>
        <taxon>Bacteria</taxon>
        <taxon>Pseudomonadati</taxon>
        <taxon>Nitrospirota</taxon>
        <taxon>Nitrospiria</taxon>
        <taxon>Nitrospirales</taxon>
        <taxon>Nitrospiraceae</taxon>
        <taxon>Candidatus Nitronereus</taxon>
    </lineage>
</organism>
<sequence>MSIPYYVSPEQLMQDKAEYAKKGIAKGRSIIAIEYQDGVLFVADNPSTSLFKVSEIYDNIAFSGAGKYSEFENLRKAGIQHADLKGFMYSREDVTARSLANGYSQTLGTIFSQELKPFEVEILLAQVGEQPGENELFRIAFDGTIFHERSFVAIGGRSESLLLALQKKSGDQLMNAQAALKHCVGALTKVSEQAVAPDGLEVATLDRNRVGRKFRRFPQEELSSLLS</sequence>
<dbReference type="Gene3D" id="3.60.20.10">
    <property type="entry name" value="Glutamine Phosphoribosylpyrophosphate, subunit 1, domain 1"/>
    <property type="match status" value="1"/>
</dbReference>
<dbReference type="EMBL" id="JAQOUE010000001">
    <property type="protein sequence ID" value="MDT7040917.1"/>
    <property type="molecule type" value="Genomic_DNA"/>
</dbReference>
<dbReference type="PROSITE" id="PS51475">
    <property type="entry name" value="PROTEASOME_ALPHA_2"/>
    <property type="match status" value="1"/>
</dbReference>
<evidence type="ECO:0000256" key="2">
    <source>
        <dbReference type="ARBA" id="ARBA00022942"/>
    </source>
</evidence>
<keyword evidence="4" id="KW-1185">Reference proteome</keyword>
<dbReference type="GO" id="GO:0000502">
    <property type="term" value="C:proteasome complex"/>
    <property type="evidence" value="ECO:0007669"/>
    <property type="project" value="UniProtKB-KW"/>
</dbReference>
<dbReference type="Proteomes" id="UP001250932">
    <property type="component" value="Unassembled WGS sequence"/>
</dbReference>
<dbReference type="CDD" id="cd01906">
    <property type="entry name" value="proteasome_protease_HslV"/>
    <property type="match status" value="1"/>
</dbReference>
<keyword evidence="1" id="KW-0963">Cytoplasm</keyword>
<gene>
    <name evidence="3" type="primary">prcA</name>
    <name evidence="3" type="ORF">PPG34_01060</name>
</gene>
<dbReference type="GO" id="GO:0016787">
    <property type="term" value="F:hydrolase activity"/>
    <property type="evidence" value="ECO:0007669"/>
    <property type="project" value="UniProtKB-KW"/>
</dbReference>
<protein>
    <submittedName>
        <fullName evidence="3">Proteasome subunit alpha</fullName>
        <ecNumber evidence="3">3.4.25.1</ecNumber>
    </submittedName>
</protein>
<evidence type="ECO:0000313" key="3">
    <source>
        <dbReference type="EMBL" id="MDT7040917.1"/>
    </source>
</evidence>
<accession>A0ABU3K3E1</accession>
<dbReference type="SUPFAM" id="SSF56235">
    <property type="entry name" value="N-terminal nucleophile aminohydrolases (Ntn hydrolases)"/>
    <property type="match status" value="1"/>
</dbReference>
<proteinExistence type="predicted"/>
<dbReference type="Pfam" id="PF00227">
    <property type="entry name" value="Proteasome"/>
    <property type="match status" value="1"/>
</dbReference>
<dbReference type="InterPro" id="IPR023332">
    <property type="entry name" value="Proteasome_alpha-type"/>
</dbReference>
<dbReference type="NCBIfam" id="TIGR03691">
    <property type="entry name" value="20S_bact_alpha"/>
    <property type="match status" value="1"/>
</dbReference>
<dbReference type="InterPro" id="IPR050115">
    <property type="entry name" value="Proteasome_alpha"/>
</dbReference>
<evidence type="ECO:0000313" key="4">
    <source>
        <dbReference type="Proteomes" id="UP001250932"/>
    </source>
</evidence>
<dbReference type="RefSeq" id="WP_313831276.1">
    <property type="nucleotide sequence ID" value="NZ_JAQOUE010000001.1"/>
</dbReference>
<reference evidence="3 4" key="1">
    <citation type="journal article" date="2023" name="ISME J.">
        <title>Cultivation and genomic characterization of novel and ubiquitous marine nitrite-oxidizing bacteria from the Nitrospirales.</title>
        <authorList>
            <person name="Mueller A.J."/>
            <person name="Daebeler A."/>
            <person name="Herbold C.W."/>
            <person name="Kirkegaard R.H."/>
            <person name="Daims H."/>
        </authorList>
    </citation>
    <scope>NUCLEOTIDE SEQUENCE [LARGE SCALE GENOMIC DNA]</scope>
    <source>
        <strain evidence="3 4">EB</strain>
    </source>
</reference>
<dbReference type="InterPro" id="IPR022296">
    <property type="entry name" value="Proteasome_asu_bac"/>
</dbReference>
<dbReference type="InterPro" id="IPR001353">
    <property type="entry name" value="Proteasome_sua/b"/>
</dbReference>
<dbReference type="EC" id="3.4.25.1" evidence="3"/>
<evidence type="ECO:0000256" key="1">
    <source>
        <dbReference type="ARBA" id="ARBA00022490"/>
    </source>
</evidence>
<name>A0ABU3K3E1_9BACT</name>
<dbReference type="InterPro" id="IPR029055">
    <property type="entry name" value="Ntn_hydrolases_N"/>
</dbReference>
<dbReference type="PANTHER" id="PTHR11599">
    <property type="entry name" value="PROTEASOME SUBUNIT ALPHA/BETA"/>
    <property type="match status" value="1"/>
</dbReference>